<sequence>MNRRFSLRAAALSLSALLLAACSTTQQPPEPPQETVTAPHFEPDSFAAMPAVSQEDWLAAFNAFRTSCSALRANSPFHNVCTIALQTPKELAQAFFEANFAPWRVSLGRFEAGELISRDETGLATGYYEPLLRGSRTKTPPYVYPIYGVPDDLLVIDLAELYPSLKGLRLRGKLEGRRVVPYDDRAAIQKRTDMDRWAIAWVDDPVDAFFLQIQGSGRISLPDGSFMRVGFADQNGYKYRAIGNWLVKNSELKAHELSMQNIRAWAKKNPAKVRDALAQNPSFVFFEERTGHPELGPLGAQGVPLTPLASVAVDPKHWLLGTPLMLEVHQTRPALDFVRPVVAQDTGAAIKGLIRVDYFWGFGDEAGREAGRQRSDASLWVLVPSGLKPEDIRPGRGR</sequence>
<dbReference type="Gene3D" id="2.40.240.50">
    <property type="entry name" value="Barwin-like endoglucanases"/>
    <property type="match status" value="1"/>
</dbReference>
<name>A0ABS2DTL3_9BURK</name>
<evidence type="ECO:0000259" key="7">
    <source>
        <dbReference type="SMART" id="SM00925"/>
    </source>
</evidence>
<feature type="signal peptide" evidence="6">
    <location>
        <begin position="1"/>
        <end position="20"/>
    </location>
</feature>
<gene>
    <name evidence="8" type="ORF">H6A60_09065</name>
</gene>
<evidence type="ECO:0000313" key="8">
    <source>
        <dbReference type="EMBL" id="MBM6704629.1"/>
    </source>
</evidence>
<dbReference type="EC" id="4.2.2.n1" evidence="2"/>
<comment type="catalytic activity">
    <reaction evidence="1">
        <text>Exolytic cleavage of the (1-&gt;4)-beta-glycosidic linkage between N-acetylmuramic acid (MurNAc) and N-acetylglucosamine (GlcNAc) residues in peptidoglycan, from either the reducing or the non-reducing ends of the peptidoglycan chains, with concomitant formation of a 1,6-anhydrobond in the MurNAc residue.</text>
        <dbReference type="EC" id="4.2.2.n1"/>
    </reaction>
</comment>
<organism evidence="8 9">
    <name type="scientific">Sutterella massiliensis</name>
    <dbReference type="NCBI Taxonomy" id="1816689"/>
    <lineage>
        <taxon>Bacteria</taxon>
        <taxon>Pseudomonadati</taxon>
        <taxon>Pseudomonadota</taxon>
        <taxon>Betaproteobacteria</taxon>
        <taxon>Burkholderiales</taxon>
        <taxon>Sutterellaceae</taxon>
        <taxon>Sutterella</taxon>
    </lineage>
</organism>
<keyword evidence="6" id="KW-0732">Signal</keyword>
<comment type="caution">
    <text evidence="8">The sequence shown here is derived from an EMBL/GenBank/DDBJ whole genome shotgun (WGS) entry which is preliminary data.</text>
</comment>
<proteinExistence type="predicted"/>
<dbReference type="EMBL" id="JACJJC010000014">
    <property type="protein sequence ID" value="MBM6704629.1"/>
    <property type="molecule type" value="Genomic_DNA"/>
</dbReference>
<keyword evidence="9" id="KW-1185">Reference proteome</keyword>
<dbReference type="InterPro" id="IPR026044">
    <property type="entry name" value="MltA"/>
</dbReference>
<evidence type="ECO:0000256" key="3">
    <source>
        <dbReference type="ARBA" id="ARBA00023239"/>
    </source>
</evidence>
<protein>
    <recommendedName>
        <fullName evidence="2">peptidoglycan lytic exotransglycosylase</fullName>
        <ecNumber evidence="2">4.2.2.n1</ecNumber>
    </recommendedName>
    <alternativeName>
        <fullName evidence="5">Murein hydrolase A</fullName>
    </alternativeName>
</protein>
<dbReference type="Pfam" id="PF03562">
    <property type="entry name" value="MltA"/>
    <property type="match status" value="1"/>
</dbReference>
<reference evidence="8 9" key="1">
    <citation type="journal article" date="2021" name="Sci. Rep.">
        <title>The distribution of antibiotic resistance genes in chicken gut microbiota commensals.</title>
        <authorList>
            <person name="Juricova H."/>
            <person name="Matiasovicova J."/>
            <person name="Kubasova T."/>
            <person name="Cejkova D."/>
            <person name="Rychlik I."/>
        </authorList>
    </citation>
    <scope>NUCLEOTIDE SEQUENCE [LARGE SCALE GENOMIC DNA]</scope>
    <source>
        <strain evidence="8 9">An829</strain>
    </source>
</reference>
<keyword evidence="3" id="KW-0456">Lyase</keyword>
<dbReference type="PROSITE" id="PS51257">
    <property type="entry name" value="PROKAR_LIPOPROTEIN"/>
    <property type="match status" value="1"/>
</dbReference>
<evidence type="ECO:0000256" key="2">
    <source>
        <dbReference type="ARBA" id="ARBA00012587"/>
    </source>
</evidence>
<feature type="chain" id="PRO_5045127003" description="peptidoglycan lytic exotransglycosylase" evidence="6">
    <location>
        <begin position="21"/>
        <end position="398"/>
    </location>
</feature>
<evidence type="ECO:0000313" key="9">
    <source>
        <dbReference type="Proteomes" id="UP000715095"/>
    </source>
</evidence>
<evidence type="ECO:0000256" key="5">
    <source>
        <dbReference type="ARBA" id="ARBA00030918"/>
    </source>
</evidence>
<dbReference type="PIRSF" id="PIRSF019422">
    <property type="entry name" value="MltA"/>
    <property type="match status" value="1"/>
</dbReference>
<keyword evidence="4" id="KW-0961">Cell wall biogenesis/degradation</keyword>
<evidence type="ECO:0000256" key="4">
    <source>
        <dbReference type="ARBA" id="ARBA00023316"/>
    </source>
</evidence>
<dbReference type="RefSeq" id="WP_205103732.1">
    <property type="nucleotide sequence ID" value="NZ_JACJJC010000014.1"/>
</dbReference>
<dbReference type="InterPro" id="IPR005300">
    <property type="entry name" value="MltA_B"/>
</dbReference>
<evidence type="ECO:0000256" key="6">
    <source>
        <dbReference type="SAM" id="SignalP"/>
    </source>
</evidence>
<dbReference type="InterPro" id="IPR010611">
    <property type="entry name" value="3D_dom"/>
</dbReference>
<dbReference type="CDD" id="cd14668">
    <property type="entry name" value="mlta_B"/>
    <property type="match status" value="1"/>
</dbReference>
<evidence type="ECO:0000256" key="1">
    <source>
        <dbReference type="ARBA" id="ARBA00001420"/>
    </source>
</evidence>
<dbReference type="SUPFAM" id="SSF50685">
    <property type="entry name" value="Barwin-like endoglucanases"/>
    <property type="match status" value="1"/>
</dbReference>
<dbReference type="Proteomes" id="UP000715095">
    <property type="component" value="Unassembled WGS sequence"/>
</dbReference>
<dbReference type="PANTHER" id="PTHR30124:SF0">
    <property type="entry name" value="MEMBRANE-BOUND LYTIC MUREIN TRANSGLYCOSYLASE A"/>
    <property type="match status" value="1"/>
</dbReference>
<dbReference type="SMART" id="SM00925">
    <property type="entry name" value="MltA"/>
    <property type="match status" value="1"/>
</dbReference>
<dbReference type="InterPro" id="IPR036908">
    <property type="entry name" value="RlpA-like_sf"/>
</dbReference>
<accession>A0ABS2DTL3</accession>
<feature type="domain" description="Lytic transglycosylase MltA" evidence="7">
    <location>
        <begin position="131"/>
        <end position="287"/>
    </location>
</feature>
<dbReference type="CDD" id="cd14485">
    <property type="entry name" value="mltA_like_LT_A"/>
    <property type="match status" value="1"/>
</dbReference>
<dbReference type="PANTHER" id="PTHR30124">
    <property type="entry name" value="MEMBRANE-BOUND LYTIC MUREIN TRANSGLYCOSYLASE A"/>
    <property type="match status" value="1"/>
</dbReference>
<dbReference type="Pfam" id="PF06725">
    <property type="entry name" value="3D"/>
    <property type="match status" value="1"/>
</dbReference>
<dbReference type="Gene3D" id="2.40.40.10">
    <property type="entry name" value="RlpA-like domain"/>
    <property type="match status" value="1"/>
</dbReference>